<evidence type="ECO:0000313" key="3">
    <source>
        <dbReference type="Proteomes" id="UP000030748"/>
    </source>
</evidence>
<dbReference type="SUPFAM" id="SSF52540">
    <property type="entry name" value="P-loop containing nucleoside triphosphate hydrolases"/>
    <property type="match status" value="1"/>
</dbReference>
<dbReference type="AlphaFoldDB" id="A0A022PQG3"/>
<organism evidence="2 3">
    <name type="scientific">Erythranthe guttata</name>
    <name type="common">Yellow monkey flower</name>
    <name type="synonym">Mimulus guttatus</name>
    <dbReference type="NCBI Taxonomy" id="4155"/>
    <lineage>
        <taxon>Eukaryota</taxon>
        <taxon>Viridiplantae</taxon>
        <taxon>Streptophyta</taxon>
        <taxon>Embryophyta</taxon>
        <taxon>Tracheophyta</taxon>
        <taxon>Spermatophyta</taxon>
        <taxon>Magnoliopsida</taxon>
        <taxon>eudicotyledons</taxon>
        <taxon>Gunneridae</taxon>
        <taxon>Pentapetalae</taxon>
        <taxon>asterids</taxon>
        <taxon>lamiids</taxon>
        <taxon>Lamiales</taxon>
        <taxon>Phrymaceae</taxon>
        <taxon>Erythranthe</taxon>
    </lineage>
</organism>
<reference evidence="2 3" key="1">
    <citation type="journal article" date="2013" name="Proc. Natl. Acad. Sci. U.S.A.">
        <title>Fine-scale variation in meiotic recombination in Mimulus inferred from population shotgun sequencing.</title>
        <authorList>
            <person name="Hellsten U."/>
            <person name="Wright K.M."/>
            <person name="Jenkins J."/>
            <person name="Shu S."/>
            <person name="Yuan Y."/>
            <person name="Wessler S.R."/>
            <person name="Schmutz J."/>
            <person name="Willis J.H."/>
            <person name="Rokhsar D.S."/>
        </authorList>
    </citation>
    <scope>NUCLEOTIDE SEQUENCE [LARGE SCALE GENOMIC DNA]</scope>
    <source>
        <strain evidence="3">cv. DUN x IM62</strain>
    </source>
</reference>
<keyword evidence="3" id="KW-1185">Reference proteome</keyword>
<gene>
    <name evidence="2" type="ORF">MIMGU_mgv1a024998mg</name>
</gene>
<dbReference type="Pfam" id="PF00931">
    <property type="entry name" value="NB-ARC"/>
    <property type="match status" value="1"/>
</dbReference>
<evidence type="ECO:0000313" key="2">
    <source>
        <dbReference type="EMBL" id="EYU17709.1"/>
    </source>
</evidence>
<protein>
    <recommendedName>
        <fullName evidence="1">NB-ARC domain-containing protein</fullName>
    </recommendedName>
</protein>
<feature type="non-terminal residue" evidence="2">
    <location>
        <position position="79"/>
    </location>
</feature>
<name>A0A022PQG3_ERYGU</name>
<dbReference type="GO" id="GO:0043531">
    <property type="term" value="F:ADP binding"/>
    <property type="evidence" value="ECO:0007669"/>
    <property type="project" value="InterPro"/>
</dbReference>
<dbReference type="Gene3D" id="3.40.50.300">
    <property type="entry name" value="P-loop containing nucleotide triphosphate hydrolases"/>
    <property type="match status" value="1"/>
</dbReference>
<dbReference type="InterPro" id="IPR002182">
    <property type="entry name" value="NB-ARC"/>
</dbReference>
<sequence length="79" mass="8722">MIDDYNMVGISDLFTEIKDLFGENSSQSEGILTVSLVGMAGIGKTTLAKKLFQDPSIFSCYTRHVFVTIGPKYRLADIL</sequence>
<proteinExistence type="predicted"/>
<evidence type="ECO:0000259" key="1">
    <source>
        <dbReference type="Pfam" id="PF00931"/>
    </source>
</evidence>
<accession>A0A022PQG3</accession>
<dbReference type="InterPro" id="IPR027417">
    <property type="entry name" value="P-loop_NTPase"/>
</dbReference>
<dbReference type="EMBL" id="KI632363">
    <property type="protein sequence ID" value="EYU17709.1"/>
    <property type="molecule type" value="Genomic_DNA"/>
</dbReference>
<feature type="domain" description="NB-ARC" evidence="1">
    <location>
        <begin position="26"/>
        <end position="78"/>
    </location>
</feature>
<dbReference type="Proteomes" id="UP000030748">
    <property type="component" value="Unassembled WGS sequence"/>
</dbReference>